<organism evidence="1">
    <name type="scientific">freshwater metagenome</name>
    <dbReference type="NCBI Taxonomy" id="449393"/>
    <lineage>
        <taxon>unclassified sequences</taxon>
        <taxon>metagenomes</taxon>
        <taxon>ecological metagenomes</taxon>
    </lineage>
</organism>
<protein>
    <submittedName>
        <fullName evidence="1">Unannotated protein</fullName>
    </submittedName>
</protein>
<gene>
    <name evidence="1" type="ORF">UFOPK3543_02631</name>
</gene>
<name>A0A6J7IIJ4_9ZZZZ</name>
<evidence type="ECO:0000313" key="1">
    <source>
        <dbReference type="EMBL" id="CAB4930561.1"/>
    </source>
</evidence>
<dbReference type="AlphaFoldDB" id="A0A6J7IIJ4"/>
<sequence length="150" mass="16756">MDQLRQHDLVLLELILIGPPGRQAALELAARQHLRCQSRLQLGELGLDGAAEAVGLPKRFRRAINGSAQRGAGRLIRVDGVGLRTVQEIQRGLFAQCLLRICRPEDEHGRVRLADIASDEDPLDLCVRDLELVGRRREIGFTGDELRLRI</sequence>
<accession>A0A6J7IIJ4</accession>
<proteinExistence type="predicted"/>
<reference evidence="1" key="1">
    <citation type="submission" date="2020-05" db="EMBL/GenBank/DDBJ databases">
        <authorList>
            <person name="Chiriac C."/>
            <person name="Salcher M."/>
            <person name="Ghai R."/>
            <person name="Kavagutti S V."/>
        </authorList>
    </citation>
    <scope>NUCLEOTIDE SEQUENCE</scope>
</reference>
<dbReference type="EMBL" id="CAFBMH010000139">
    <property type="protein sequence ID" value="CAB4930561.1"/>
    <property type="molecule type" value="Genomic_DNA"/>
</dbReference>